<dbReference type="GO" id="GO:0005524">
    <property type="term" value="F:ATP binding"/>
    <property type="evidence" value="ECO:0007669"/>
    <property type="project" value="UniProtKB-KW"/>
</dbReference>
<comment type="similarity">
    <text evidence="2">Belongs to the ABC transporter superfamily. ABCB family. Multidrug resistance exporter (TC 3.A.1.201) subfamily.</text>
</comment>
<comment type="subcellular location">
    <subcellularLocation>
        <location evidence="1">Membrane</location>
        <topology evidence="1">Multi-pass membrane protein</topology>
    </subcellularLocation>
</comment>
<organism evidence="14 15">
    <name type="scientific">Rhizopus azygosporus</name>
    <name type="common">Rhizopus microsporus var. azygosporus</name>
    <dbReference type="NCBI Taxonomy" id="86630"/>
    <lineage>
        <taxon>Eukaryota</taxon>
        <taxon>Fungi</taxon>
        <taxon>Fungi incertae sedis</taxon>
        <taxon>Mucoromycota</taxon>
        <taxon>Mucoromycotina</taxon>
        <taxon>Mucoromycetes</taxon>
        <taxon>Mucorales</taxon>
        <taxon>Mucorineae</taxon>
        <taxon>Rhizopodaceae</taxon>
        <taxon>Rhizopus</taxon>
    </lineage>
</organism>
<gene>
    <name evidence="14" type="primary">ABCB1_1</name>
    <name evidence="14" type="ORF">CU097_003718</name>
</gene>
<reference evidence="14 15" key="1">
    <citation type="journal article" date="2018" name="G3 (Bethesda)">
        <title>Phylogenetic and Phylogenomic Definition of Rhizopus Species.</title>
        <authorList>
            <person name="Gryganskyi A.P."/>
            <person name="Golan J."/>
            <person name="Dolatabadi S."/>
            <person name="Mondo S."/>
            <person name="Robb S."/>
            <person name="Idnurm A."/>
            <person name="Muszewska A."/>
            <person name="Steczkiewicz K."/>
            <person name="Masonjones S."/>
            <person name="Liao H.L."/>
            <person name="Gajdeczka M.T."/>
            <person name="Anike F."/>
            <person name="Vuek A."/>
            <person name="Anishchenko I.M."/>
            <person name="Voigt K."/>
            <person name="de Hoog G.S."/>
            <person name="Smith M.E."/>
            <person name="Heitman J."/>
            <person name="Vilgalys R."/>
            <person name="Stajich J.E."/>
        </authorList>
    </citation>
    <scope>NUCLEOTIDE SEQUENCE [LARGE SCALE GENOMIC DNA]</scope>
    <source>
        <strain evidence="14 15">CBS 357.93</strain>
    </source>
</reference>
<dbReference type="Pfam" id="PF00005">
    <property type="entry name" value="ABC_tran"/>
    <property type="match status" value="2"/>
</dbReference>
<dbReference type="PROSITE" id="PS50893">
    <property type="entry name" value="ABC_TRANSPORTER_2"/>
    <property type="match status" value="2"/>
</dbReference>
<keyword evidence="8 11" id="KW-0472">Membrane</keyword>
<feature type="non-terminal residue" evidence="14">
    <location>
        <position position="1"/>
    </location>
</feature>
<dbReference type="PROSITE" id="PS50929">
    <property type="entry name" value="ABC_TM1F"/>
    <property type="match status" value="2"/>
</dbReference>
<dbReference type="PROSITE" id="PS00211">
    <property type="entry name" value="ABC_TRANSPORTER_1"/>
    <property type="match status" value="2"/>
</dbReference>
<feature type="transmembrane region" description="Helical" evidence="11">
    <location>
        <begin position="339"/>
        <end position="362"/>
    </location>
</feature>
<feature type="transmembrane region" description="Helical" evidence="11">
    <location>
        <begin position="824"/>
        <end position="847"/>
    </location>
</feature>
<feature type="transmembrane region" description="Helical" evidence="11">
    <location>
        <begin position="236"/>
        <end position="254"/>
    </location>
</feature>
<dbReference type="PANTHER" id="PTHR43394">
    <property type="entry name" value="ATP-DEPENDENT PERMEASE MDL1, MITOCHONDRIAL"/>
    <property type="match status" value="1"/>
</dbReference>
<evidence type="ECO:0000256" key="4">
    <source>
        <dbReference type="ARBA" id="ARBA00022692"/>
    </source>
</evidence>
<accession>A0A367KA43</accession>
<feature type="domain" description="ABC transporter" evidence="12">
    <location>
        <begin position="1106"/>
        <end position="1348"/>
    </location>
</feature>
<sequence length="1354" mass="150392">GAYIRCDRSRKVTHRRAKKSSVHLCINGLKETTRCCQLNISKTDSQFKEIPSVFGFSAYKRDGAMPNANNRLVGTVADLQVQDKCYSRSPKKEKQPSVSIIQLFRFSTFGERILILLATILSIAVGVIQPCSILIYGKFLGTLTGSLSNIDSLLDITAPVIHIMAYLGTAVLVSAYASNCLWILTGERQTRRIRIMYLHAVLRQDMSWFDKAGEGSLNTRLATDTQLIQDGISEKFGLIVTLVAQFIAGVVVAFVQGWRLAILVLVVLPLMTITVVVMSHNMRKYIRLAQASYADAGSVAEQTFNAIRTVYSFSLQQRMVNLYEVQLEKARKMGIKRGITIGAGFAVFMFLFFASYALILWYGAKLVSQSQMTGSTVLVVFLSMMMGCMAFIRLPTNLSAVSGACGAAFKIFEIIDRVPDIDPDSNQGLVPDHVEGALEFKNVMFKYPTRPDVTILKDLSLKVKPGMTVAFVGASGSGKSTSIQLIQRFYDPLSGQISLDGHDLKTLNLKWLRQQIGVVSQEPVLFNMTIRQNLLMGAPEKISNEQIIEACKEANCHSFISQLPQGYDTIVGDFGSMLSGGQKQRIAIARAILKNPTILLLDEATSALDTQSERLVQHALDRAAAKRTTVVVAHRLSTIRNADLIVVMDHGEIVEQGTHEELITRNGSYADLVRKQTIDTKREGGDDDDTDNTETEEQLEQEEMNTLRKKLTREMSRRSGHELTKVLSVNEKTLDDSPEELDAYELKLKKEKEEKKMMKKQKTPTWKVLRDMRQEYMWIFIGTVTSVIAGCVFPVYGFLFSKIIVLISVPGTVIEQGPMQGVNLYAFIFLIIGIVAFFGIGGQNWAFEVAGENYTKRLRLKVFAAYLRQEVGFFDEEDNNTGSLISTLAVDAKNVNELVTRVWGDVVAMFSTIIFGLIVAMVHSWALTLIILCFSPFIIATTAYERQVQRGFEDSTKTANAQSGKVAGEAIREVRTVASLNKQDYFEQRYIHATERPHRLALKKAYLSSIAYALNKGVNIYTSCVAFYAGVRLIMDRMIDFPQMFTSMTVIMTTAESAGRSSTFVSSFAKAKFSAIASFGIIERQPKIDPDLEGIEPKVGSLNGDIEFENIKFRYPARPKQAIFDGEFNLKGKANQTIALVGPSGCGKSTTIGMLQRWYDPLEGKVSLDNQDVKSYSLHNLRSHMALVSQEPSLFDMTIEENLRFGIVDGIEVSQQEIEEACKAANIHEFIISLPDGYKTRVGDKGSQLSGGQKQRIAIARALLRKPRVLLLDEATSALDSDSEKAVQKAIDTILDQGGRTTITIAHRLSTIQNADLICVIKNGKVVEQGTHWELLHLDGVYAGLVKEQSLTVL</sequence>
<evidence type="ECO:0000256" key="6">
    <source>
        <dbReference type="ARBA" id="ARBA00022840"/>
    </source>
</evidence>
<dbReference type="GO" id="GO:0016887">
    <property type="term" value="F:ATP hydrolysis activity"/>
    <property type="evidence" value="ECO:0007669"/>
    <property type="project" value="InterPro"/>
</dbReference>
<dbReference type="InterPro" id="IPR036640">
    <property type="entry name" value="ABC1_TM_sf"/>
</dbReference>
<dbReference type="InterPro" id="IPR003439">
    <property type="entry name" value="ABC_transporter-like_ATP-bd"/>
</dbReference>
<dbReference type="GO" id="GO:0015421">
    <property type="term" value="F:ABC-type oligopeptide transporter activity"/>
    <property type="evidence" value="ECO:0007669"/>
    <property type="project" value="TreeGrafter"/>
</dbReference>
<feature type="domain" description="ABC transmembrane type-1" evidence="13">
    <location>
        <begin position="116"/>
        <end position="403"/>
    </location>
</feature>
<dbReference type="Proteomes" id="UP000252139">
    <property type="component" value="Unassembled WGS sequence"/>
</dbReference>
<feature type="transmembrane region" description="Helical" evidence="11">
    <location>
        <begin position="156"/>
        <end position="184"/>
    </location>
</feature>
<dbReference type="GO" id="GO:0090374">
    <property type="term" value="P:oligopeptide export from mitochondrion"/>
    <property type="evidence" value="ECO:0007669"/>
    <property type="project" value="TreeGrafter"/>
</dbReference>
<dbReference type="SMART" id="SM00382">
    <property type="entry name" value="AAA"/>
    <property type="match status" value="2"/>
</dbReference>
<evidence type="ECO:0000256" key="1">
    <source>
        <dbReference type="ARBA" id="ARBA00004141"/>
    </source>
</evidence>
<dbReference type="STRING" id="86630.A0A367KA43"/>
<feature type="transmembrane region" description="Helical" evidence="11">
    <location>
        <begin position="902"/>
        <end position="919"/>
    </location>
</feature>
<dbReference type="EMBL" id="PJQL01000151">
    <property type="protein sequence ID" value="RCH99037.1"/>
    <property type="molecule type" value="Genomic_DNA"/>
</dbReference>
<feature type="domain" description="ABC transmembrane type-1" evidence="13">
    <location>
        <begin position="780"/>
        <end position="1070"/>
    </location>
</feature>
<feature type="domain" description="ABC transporter" evidence="12">
    <location>
        <begin position="438"/>
        <end position="675"/>
    </location>
</feature>
<evidence type="ECO:0000256" key="11">
    <source>
        <dbReference type="SAM" id="Phobius"/>
    </source>
</evidence>
<dbReference type="Gene3D" id="3.40.50.300">
    <property type="entry name" value="P-loop containing nucleotide triphosphate hydrolases"/>
    <property type="match status" value="2"/>
</dbReference>
<evidence type="ECO:0000313" key="14">
    <source>
        <dbReference type="EMBL" id="RCH99037.1"/>
    </source>
</evidence>
<protein>
    <submittedName>
        <fullName evidence="14">Multidrug resistance protein 1</fullName>
    </submittedName>
</protein>
<dbReference type="OrthoDB" id="6500128at2759"/>
<evidence type="ECO:0000256" key="2">
    <source>
        <dbReference type="ARBA" id="ARBA00007577"/>
    </source>
</evidence>
<feature type="compositionally biased region" description="Acidic residues" evidence="10">
    <location>
        <begin position="685"/>
        <end position="703"/>
    </location>
</feature>
<dbReference type="CDD" id="cd18577">
    <property type="entry name" value="ABC_6TM_Pgp_ABCB1_D1_like"/>
    <property type="match status" value="1"/>
</dbReference>
<feature type="transmembrane region" description="Helical" evidence="11">
    <location>
        <begin position="260"/>
        <end position="278"/>
    </location>
</feature>
<dbReference type="SUPFAM" id="SSF52540">
    <property type="entry name" value="P-loop containing nucleoside triphosphate hydrolases"/>
    <property type="match status" value="2"/>
</dbReference>
<evidence type="ECO:0000256" key="8">
    <source>
        <dbReference type="ARBA" id="ARBA00023136"/>
    </source>
</evidence>
<dbReference type="InterPro" id="IPR027417">
    <property type="entry name" value="P-loop_NTPase"/>
</dbReference>
<keyword evidence="7 11" id="KW-1133">Transmembrane helix</keyword>
<evidence type="ECO:0000259" key="12">
    <source>
        <dbReference type="PROSITE" id="PS50893"/>
    </source>
</evidence>
<dbReference type="InterPro" id="IPR039421">
    <property type="entry name" value="Type_1_exporter"/>
</dbReference>
<evidence type="ECO:0000256" key="9">
    <source>
        <dbReference type="SAM" id="Coils"/>
    </source>
</evidence>
<keyword evidence="6" id="KW-0067">ATP-binding</keyword>
<dbReference type="GO" id="GO:0005743">
    <property type="term" value="C:mitochondrial inner membrane"/>
    <property type="evidence" value="ECO:0007669"/>
    <property type="project" value="TreeGrafter"/>
</dbReference>
<name>A0A367KA43_RHIAZ</name>
<feature type="region of interest" description="Disordered" evidence="10">
    <location>
        <begin position="678"/>
        <end position="703"/>
    </location>
</feature>
<evidence type="ECO:0000259" key="13">
    <source>
        <dbReference type="PROSITE" id="PS50929"/>
    </source>
</evidence>
<feature type="coiled-coil region" evidence="9">
    <location>
        <begin position="734"/>
        <end position="761"/>
    </location>
</feature>
<keyword evidence="3" id="KW-0813">Transport</keyword>
<keyword evidence="4 11" id="KW-0812">Transmembrane</keyword>
<feature type="transmembrane region" description="Helical" evidence="11">
    <location>
        <begin position="925"/>
        <end position="944"/>
    </location>
</feature>
<dbReference type="InterPro" id="IPR003593">
    <property type="entry name" value="AAA+_ATPase"/>
</dbReference>
<keyword evidence="15" id="KW-1185">Reference proteome</keyword>
<feature type="transmembrane region" description="Helical" evidence="11">
    <location>
        <begin position="113"/>
        <end position="136"/>
    </location>
</feature>
<dbReference type="FunFam" id="3.40.50.300:FF:000205">
    <property type="entry name" value="ABC transporter B family member 4"/>
    <property type="match status" value="2"/>
</dbReference>
<dbReference type="PANTHER" id="PTHR43394:SF27">
    <property type="entry name" value="ATP-DEPENDENT TRANSLOCASE ABCB1-LIKE"/>
    <property type="match status" value="1"/>
</dbReference>
<dbReference type="Pfam" id="PF00664">
    <property type="entry name" value="ABC_membrane"/>
    <property type="match status" value="2"/>
</dbReference>
<dbReference type="Gene3D" id="1.20.1560.10">
    <property type="entry name" value="ABC transporter type 1, transmembrane domain"/>
    <property type="match status" value="1"/>
</dbReference>
<feature type="transmembrane region" description="Helical" evidence="11">
    <location>
        <begin position="374"/>
        <end position="392"/>
    </location>
</feature>
<dbReference type="SUPFAM" id="SSF90123">
    <property type="entry name" value="ABC transporter transmembrane region"/>
    <property type="match status" value="2"/>
</dbReference>
<proteinExistence type="inferred from homology"/>
<feature type="transmembrane region" description="Helical" evidence="11">
    <location>
        <begin position="776"/>
        <end position="804"/>
    </location>
</feature>
<evidence type="ECO:0000256" key="7">
    <source>
        <dbReference type="ARBA" id="ARBA00022989"/>
    </source>
</evidence>
<dbReference type="CDD" id="cd18578">
    <property type="entry name" value="ABC_6TM_Pgp_ABCB1_D2_like"/>
    <property type="match status" value="1"/>
</dbReference>
<keyword evidence="5" id="KW-0547">Nucleotide-binding</keyword>
<dbReference type="CDD" id="cd03249">
    <property type="entry name" value="ABC_MTABC3_MDL1_MDL2"/>
    <property type="match status" value="2"/>
</dbReference>
<evidence type="ECO:0000313" key="15">
    <source>
        <dbReference type="Proteomes" id="UP000252139"/>
    </source>
</evidence>
<evidence type="ECO:0000256" key="3">
    <source>
        <dbReference type="ARBA" id="ARBA00022448"/>
    </source>
</evidence>
<comment type="caution">
    <text evidence="14">The sequence shown here is derived from an EMBL/GenBank/DDBJ whole genome shotgun (WGS) entry which is preliminary data.</text>
</comment>
<evidence type="ECO:0000256" key="10">
    <source>
        <dbReference type="SAM" id="MobiDB-lite"/>
    </source>
</evidence>
<dbReference type="InterPro" id="IPR017871">
    <property type="entry name" value="ABC_transporter-like_CS"/>
</dbReference>
<evidence type="ECO:0000256" key="5">
    <source>
        <dbReference type="ARBA" id="ARBA00022741"/>
    </source>
</evidence>
<dbReference type="InterPro" id="IPR011527">
    <property type="entry name" value="ABC1_TM_dom"/>
</dbReference>
<keyword evidence="9" id="KW-0175">Coiled coil</keyword>